<dbReference type="eggNOG" id="COG0613">
    <property type="taxonomic scope" value="Bacteria"/>
</dbReference>
<dbReference type="GO" id="GO:0035312">
    <property type="term" value="F:5'-3' DNA exonuclease activity"/>
    <property type="evidence" value="ECO:0007669"/>
    <property type="project" value="TreeGrafter"/>
</dbReference>
<dbReference type="Gene3D" id="1.10.150.650">
    <property type="match status" value="1"/>
</dbReference>
<name>K0B0F5_GOTA9</name>
<evidence type="ECO:0000259" key="1">
    <source>
        <dbReference type="SMART" id="SM00481"/>
    </source>
</evidence>
<sequence>MVLVRHSLIKDKSMDKADLHIHTTSSDGILTPEEVVEWAYRKGLHTIAITDHDTVDGIDRAIEEGKEHSICVVPGIELSCTYQNEEVHILGYFIDYKSNKLNTFTKTLKDARENRNASIIEKLNKLDIDITLEEVKKASKNGTMGRPHIARVLIEKGIVDTVKGAFDIYLGKGKPAYVERYKVSIEDAIDLIHSIGGASIVAHPGLMKNKLVLDYVLQQNIDGMEVIHSKHTLEQTEKLRELAKKFNLIETAGSDCHGYLENEEPILGDFYINLKSVKLLKQKADFYKKML</sequence>
<dbReference type="AlphaFoldDB" id="K0B0F5"/>
<dbReference type="Gene3D" id="3.20.20.140">
    <property type="entry name" value="Metal-dependent hydrolases"/>
    <property type="match status" value="1"/>
</dbReference>
<dbReference type="PANTHER" id="PTHR42924">
    <property type="entry name" value="EXONUCLEASE"/>
    <property type="match status" value="1"/>
</dbReference>
<dbReference type="GO" id="GO:0004534">
    <property type="term" value="F:5'-3' RNA exonuclease activity"/>
    <property type="evidence" value="ECO:0007669"/>
    <property type="project" value="TreeGrafter"/>
</dbReference>
<evidence type="ECO:0000313" key="2">
    <source>
        <dbReference type="EMBL" id="AFS78547.1"/>
    </source>
</evidence>
<dbReference type="Pfam" id="PF02811">
    <property type="entry name" value="PHP"/>
    <property type="match status" value="1"/>
</dbReference>
<dbReference type="InterPro" id="IPR052018">
    <property type="entry name" value="PHP_domain"/>
</dbReference>
<organism evidence="2 3">
    <name type="scientific">Gottschalkia acidurici (strain ATCC 7906 / DSM 604 / BCRC 14475 / CIP 104303 / KCTC 5404 / NCIMB 10678 / 9a)</name>
    <name type="common">Clostridium acidurici</name>
    <dbReference type="NCBI Taxonomy" id="1128398"/>
    <lineage>
        <taxon>Bacteria</taxon>
        <taxon>Bacillati</taxon>
        <taxon>Bacillota</taxon>
        <taxon>Tissierellia</taxon>
        <taxon>Tissierellales</taxon>
        <taxon>Gottschalkiaceae</taxon>
        <taxon>Gottschalkia</taxon>
    </lineage>
</organism>
<proteinExistence type="predicted"/>
<dbReference type="SUPFAM" id="SSF89550">
    <property type="entry name" value="PHP domain-like"/>
    <property type="match status" value="1"/>
</dbReference>
<dbReference type="KEGG" id="cad:Curi_c15380"/>
<dbReference type="InterPro" id="IPR004013">
    <property type="entry name" value="PHP_dom"/>
</dbReference>
<protein>
    <submittedName>
        <fullName evidence="2">PHP domain-containing protein</fullName>
    </submittedName>
</protein>
<dbReference type="STRING" id="1128398.Curi_c15380"/>
<dbReference type="Proteomes" id="UP000006094">
    <property type="component" value="Chromosome"/>
</dbReference>
<dbReference type="InterPro" id="IPR016195">
    <property type="entry name" value="Pol/histidinol_Pase-like"/>
</dbReference>
<dbReference type="HOGENOM" id="CLU_067347_1_0_9"/>
<accession>K0B0F5</accession>
<reference evidence="2 3" key="1">
    <citation type="journal article" date="2012" name="PLoS ONE">
        <title>The purine-utilizing bacterium Clostridium acidurici 9a: a genome-guided metabolic reconsideration.</title>
        <authorList>
            <person name="Hartwich K."/>
            <person name="Poehlein A."/>
            <person name="Daniel R."/>
        </authorList>
    </citation>
    <scope>NUCLEOTIDE SEQUENCE [LARGE SCALE GENOMIC DNA]</scope>
    <source>
        <strain evidence="3">ATCC 7906 / DSM 604 / BCRC 14475 / CIP 104303 / KCTC 5404 / NCIMB 10678 / 9a</strain>
    </source>
</reference>
<dbReference type="CDD" id="cd07438">
    <property type="entry name" value="PHP_HisPPase_AMP"/>
    <property type="match status" value="1"/>
</dbReference>
<gene>
    <name evidence="2" type="ordered locus">Curi_c15380</name>
</gene>
<dbReference type="SMART" id="SM00481">
    <property type="entry name" value="POLIIIAc"/>
    <property type="match status" value="1"/>
</dbReference>
<keyword evidence="3" id="KW-1185">Reference proteome</keyword>
<dbReference type="PANTHER" id="PTHR42924:SF3">
    <property type="entry name" value="POLYMERASE_HISTIDINOL PHOSPHATASE N-TERMINAL DOMAIN-CONTAINING PROTEIN"/>
    <property type="match status" value="1"/>
</dbReference>
<dbReference type="EMBL" id="CP003326">
    <property type="protein sequence ID" value="AFS78547.1"/>
    <property type="molecule type" value="Genomic_DNA"/>
</dbReference>
<evidence type="ECO:0000313" key="3">
    <source>
        <dbReference type="Proteomes" id="UP000006094"/>
    </source>
</evidence>
<dbReference type="InterPro" id="IPR003141">
    <property type="entry name" value="Pol/His_phosphatase_N"/>
</dbReference>
<feature type="domain" description="Polymerase/histidinol phosphatase N-terminal" evidence="1">
    <location>
        <begin position="17"/>
        <end position="82"/>
    </location>
</feature>
<dbReference type="PATRIC" id="fig|1128398.3.peg.1574"/>